<evidence type="ECO:0000256" key="8">
    <source>
        <dbReference type="ARBA" id="ARBA00023186"/>
    </source>
</evidence>
<sequence>MAGKGIYKGAMWVLMGLLIVGLAGFGATNLSGNVRSIGHVGTAEIDVTTYARALQNEIRALEAERGSSMTFAEARAAGVDTDVLGRLVARAALEHEANRLGLSVGDENLREQILDIPAFQGLDGSFDREAYRFALDQAGLNESQFEENIRAETASTLVQAAALAGLQTPSTYMDTMMTYLAERRSLAFAVLDRNALQTGLPVPSEDDLKTYHQSHLPDFTTPETKTITYAWVTPAMILDSVEVDEAALREAYAEREAEFNMPERRLVERLAFADTEAATRARARIDEGIALEMLVSERGLDMADIDMGDVTREELGAAGDAVFSAEAGDVVGPIDTNLGPALFRVNAVLAAQVTSFEEAKPRLREELATDRARRVIEAQIDTVDDLLAGGATLEDVAKETDLELGSIDWHSALTEGMAGYDSFRTAAESVAEGDYPEVAQLADGGIFALRLDGIQEPRIQPLEDVRDAVLAGWRAEATVAALRAQLEPQLAELRAGASFADLGLTATEVTDMTRRDYRPDAPAEFIDTVFAMTEGEVRVIEGEGRLFVLRLDRIAPPLPADEDEDLARLRSALQDQVAADLGQDLFQVLANDIRARAGVELDQAALNAVHANFN</sequence>
<dbReference type="STRING" id="215743.ROSMUCSMR3_03838"/>
<comment type="similarity">
    <text evidence="11">Belongs to the PpiD chaperone family.</text>
</comment>
<dbReference type="InterPro" id="IPR000297">
    <property type="entry name" value="PPIase_PpiC"/>
</dbReference>
<dbReference type="EMBL" id="AONH01000005">
    <property type="protein sequence ID" value="KGM88912.1"/>
    <property type="molecule type" value="Genomic_DNA"/>
</dbReference>
<dbReference type="PANTHER" id="PTHR47529">
    <property type="entry name" value="PEPTIDYL-PROLYL CIS-TRANS ISOMERASE D"/>
    <property type="match status" value="1"/>
</dbReference>
<dbReference type="Gene3D" id="1.10.4030.10">
    <property type="entry name" value="Porin chaperone SurA, peptide-binding domain"/>
    <property type="match status" value="1"/>
</dbReference>
<comment type="subcellular location">
    <subcellularLocation>
        <location evidence="1">Cell inner membrane</location>
        <topology evidence="1">Single-pass type II membrane protein</topology>
        <orientation evidence="1">Periplasmic side</orientation>
    </subcellularLocation>
</comment>
<dbReference type="eggNOG" id="COG0760">
    <property type="taxonomic scope" value="Bacteria"/>
</dbReference>
<evidence type="ECO:0000259" key="14">
    <source>
        <dbReference type="Pfam" id="PF13145"/>
    </source>
</evidence>
<proteinExistence type="inferred from homology"/>
<dbReference type="OrthoDB" id="9768393at2"/>
<evidence type="ECO:0000256" key="3">
    <source>
        <dbReference type="ARBA" id="ARBA00022475"/>
    </source>
</evidence>
<dbReference type="Pfam" id="PF13145">
    <property type="entry name" value="Rotamase_2"/>
    <property type="match status" value="1"/>
</dbReference>
<dbReference type="PATRIC" id="fig|1288298.3.peg.1147"/>
<dbReference type="InterPro" id="IPR052029">
    <property type="entry name" value="PpiD_chaperone"/>
</dbReference>
<evidence type="ECO:0000256" key="6">
    <source>
        <dbReference type="ARBA" id="ARBA00022989"/>
    </source>
</evidence>
<dbReference type="InterPro" id="IPR027304">
    <property type="entry name" value="Trigger_fact/SurA_dom_sf"/>
</dbReference>
<comment type="caution">
    <text evidence="15">The sequence shown here is derived from an EMBL/GenBank/DDBJ whole genome shotgun (WGS) entry which is preliminary data.</text>
</comment>
<keyword evidence="8" id="KW-0143">Chaperone</keyword>
<keyword evidence="6" id="KW-1133">Transmembrane helix</keyword>
<dbReference type="AlphaFoldDB" id="A0A0A0HM94"/>
<evidence type="ECO:0000313" key="15">
    <source>
        <dbReference type="EMBL" id="KGM88912.1"/>
    </source>
</evidence>
<keyword evidence="4" id="KW-0997">Cell inner membrane</keyword>
<dbReference type="HOGENOM" id="CLU_023843_2_1_5"/>
<evidence type="ECO:0000256" key="5">
    <source>
        <dbReference type="ARBA" id="ARBA00022692"/>
    </source>
</evidence>
<feature type="domain" description="PpiC" evidence="14">
    <location>
        <begin position="243"/>
        <end position="361"/>
    </location>
</feature>
<reference evidence="15 16" key="1">
    <citation type="submission" date="2013-01" db="EMBL/GenBank/DDBJ databases">
        <authorList>
            <person name="Fiebig A."/>
            <person name="Goeker M."/>
            <person name="Klenk H.-P.P."/>
        </authorList>
    </citation>
    <scope>NUCLEOTIDE SEQUENCE [LARGE SCALE GENOMIC DNA]</scope>
    <source>
        <strain evidence="15 16">DSM 17069</strain>
    </source>
</reference>
<dbReference type="Proteomes" id="UP000030021">
    <property type="component" value="Unassembled WGS sequence"/>
</dbReference>
<dbReference type="InterPro" id="IPR046357">
    <property type="entry name" value="PPIase_dom_sf"/>
</dbReference>
<evidence type="ECO:0000256" key="9">
    <source>
        <dbReference type="ARBA" id="ARBA00030642"/>
    </source>
</evidence>
<dbReference type="GO" id="GO:0003755">
    <property type="term" value="F:peptidyl-prolyl cis-trans isomerase activity"/>
    <property type="evidence" value="ECO:0007669"/>
    <property type="project" value="InterPro"/>
</dbReference>
<evidence type="ECO:0000256" key="1">
    <source>
        <dbReference type="ARBA" id="ARBA00004382"/>
    </source>
</evidence>
<organism evidence="15 16">
    <name type="scientific">Roseovarius mucosus DSM 17069</name>
    <dbReference type="NCBI Taxonomy" id="1288298"/>
    <lineage>
        <taxon>Bacteria</taxon>
        <taxon>Pseudomonadati</taxon>
        <taxon>Pseudomonadota</taxon>
        <taxon>Alphaproteobacteria</taxon>
        <taxon>Rhodobacterales</taxon>
        <taxon>Roseobacteraceae</taxon>
        <taxon>Roseovarius</taxon>
    </lineage>
</organism>
<dbReference type="RefSeq" id="WP_102105882.1">
    <property type="nucleotide sequence ID" value="NZ_KN293977.1"/>
</dbReference>
<evidence type="ECO:0000256" key="4">
    <source>
        <dbReference type="ARBA" id="ARBA00022519"/>
    </source>
</evidence>
<dbReference type="SUPFAM" id="SSF54534">
    <property type="entry name" value="FKBP-like"/>
    <property type="match status" value="1"/>
</dbReference>
<keyword evidence="15" id="KW-0413">Isomerase</keyword>
<evidence type="ECO:0000256" key="13">
    <source>
        <dbReference type="ARBA" id="ARBA00042775"/>
    </source>
</evidence>
<evidence type="ECO:0000256" key="10">
    <source>
        <dbReference type="ARBA" id="ARBA00031484"/>
    </source>
</evidence>
<evidence type="ECO:0000256" key="12">
    <source>
        <dbReference type="ARBA" id="ARBA00040743"/>
    </source>
</evidence>
<dbReference type="SUPFAM" id="SSF109998">
    <property type="entry name" value="Triger factor/SurA peptide-binding domain-like"/>
    <property type="match status" value="1"/>
</dbReference>
<dbReference type="Pfam" id="PF13624">
    <property type="entry name" value="SurA_N_3"/>
    <property type="match status" value="1"/>
</dbReference>
<name>A0A0A0HM94_9RHOB</name>
<evidence type="ECO:0000256" key="7">
    <source>
        <dbReference type="ARBA" id="ARBA00023136"/>
    </source>
</evidence>
<evidence type="ECO:0000256" key="2">
    <source>
        <dbReference type="ARBA" id="ARBA00018370"/>
    </source>
</evidence>
<gene>
    <name evidence="15" type="ORF">rosmuc_01134</name>
</gene>
<keyword evidence="7" id="KW-0472">Membrane</keyword>
<evidence type="ECO:0000313" key="16">
    <source>
        <dbReference type="Proteomes" id="UP000030021"/>
    </source>
</evidence>
<dbReference type="GO" id="GO:0005886">
    <property type="term" value="C:plasma membrane"/>
    <property type="evidence" value="ECO:0007669"/>
    <property type="project" value="UniProtKB-SubCell"/>
</dbReference>
<accession>A0A0A0HM94</accession>
<dbReference type="PANTHER" id="PTHR47529:SF1">
    <property type="entry name" value="PERIPLASMIC CHAPERONE PPID"/>
    <property type="match status" value="1"/>
</dbReference>
<protein>
    <recommendedName>
        <fullName evidence="2">Parvulin-like PPIase</fullName>
    </recommendedName>
    <alternativeName>
        <fullName evidence="9">Peptidyl-prolyl cis-trans isomerase plp</fullName>
    </alternativeName>
    <alternativeName>
        <fullName evidence="12">Periplasmic chaperone PpiD</fullName>
    </alternativeName>
    <alternativeName>
        <fullName evidence="13">Periplasmic folding chaperone</fullName>
    </alternativeName>
    <alternativeName>
        <fullName evidence="10">Rotamase plp</fullName>
    </alternativeName>
</protein>
<keyword evidence="5" id="KW-0812">Transmembrane</keyword>
<evidence type="ECO:0000256" key="11">
    <source>
        <dbReference type="ARBA" id="ARBA00038408"/>
    </source>
</evidence>
<keyword evidence="3" id="KW-1003">Cell membrane</keyword>
<dbReference type="Gene3D" id="3.10.50.40">
    <property type="match status" value="1"/>
</dbReference>